<dbReference type="SUPFAM" id="SSF53474">
    <property type="entry name" value="alpha/beta-Hydrolases"/>
    <property type="match status" value="1"/>
</dbReference>
<reference evidence="2 3" key="1">
    <citation type="submission" date="2016-04" db="EMBL/GenBank/DDBJ databases">
        <title>A degradative enzymes factory behind the ericoid mycorrhizal symbiosis.</title>
        <authorList>
            <consortium name="DOE Joint Genome Institute"/>
            <person name="Martino E."/>
            <person name="Morin E."/>
            <person name="Grelet G."/>
            <person name="Kuo A."/>
            <person name="Kohler A."/>
            <person name="Daghino S."/>
            <person name="Barry K."/>
            <person name="Choi C."/>
            <person name="Cichocki N."/>
            <person name="Clum A."/>
            <person name="Copeland A."/>
            <person name="Hainaut M."/>
            <person name="Haridas S."/>
            <person name="Labutti K."/>
            <person name="Lindquist E."/>
            <person name="Lipzen A."/>
            <person name="Khouja H.-R."/>
            <person name="Murat C."/>
            <person name="Ohm R."/>
            <person name="Olson A."/>
            <person name="Spatafora J."/>
            <person name="Veneault-Fourrey C."/>
            <person name="Henrissat B."/>
            <person name="Grigoriev I."/>
            <person name="Martin F."/>
            <person name="Perotto S."/>
        </authorList>
    </citation>
    <scope>NUCLEOTIDE SEQUENCE [LARGE SCALE GENOMIC DNA]</scope>
    <source>
        <strain evidence="2 3">F</strain>
    </source>
</reference>
<evidence type="ECO:0000313" key="3">
    <source>
        <dbReference type="Proteomes" id="UP000235786"/>
    </source>
</evidence>
<dbReference type="Proteomes" id="UP000235786">
    <property type="component" value="Unassembled WGS sequence"/>
</dbReference>
<keyword evidence="2" id="KW-0378">Hydrolase</keyword>
<dbReference type="EMBL" id="KZ613946">
    <property type="protein sequence ID" value="PMD40016.1"/>
    <property type="molecule type" value="Genomic_DNA"/>
</dbReference>
<keyword evidence="3" id="KW-1185">Reference proteome</keyword>
<evidence type="ECO:0000259" key="1">
    <source>
        <dbReference type="PROSITE" id="PS50904"/>
    </source>
</evidence>
<dbReference type="InterPro" id="IPR006797">
    <property type="entry name" value="PRELI/MSF1_dom"/>
</dbReference>
<dbReference type="InterPro" id="IPR052897">
    <property type="entry name" value="Sec-Metab_Biosynth_Hydrolase"/>
</dbReference>
<dbReference type="GO" id="GO:0016787">
    <property type="term" value="F:hydrolase activity"/>
    <property type="evidence" value="ECO:0007669"/>
    <property type="project" value="UniProtKB-KW"/>
</dbReference>
<dbReference type="Gene3D" id="3.40.50.1820">
    <property type="entry name" value="alpha/beta hydrolase"/>
    <property type="match status" value="1"/>
</dbReference>
<sequence>MTEPTNSKPTIVFCHGAWHSVQFFEKVIPLLEPLGYKCITVPLPSVGSSPPVKSLDEDIDVVRTAVIRELDAGRDVMVNAHSWGGLPVCSALDGLSKIERENEGKKTAVTKLAFVTAFLVEEGISLEMTVGGKPEPWWTFPSDGYVFSNDFQNILYHDVPEEEAKMWLGRLRSHALSTFRDKSRAAAWKMIPSSYLVCEDDRVFPVQAQDGMIARAKELGGEIESERLFVSHSPYIVKPEYVSRFLRRAAGEHLPEES</sequence>
<protein>
    <submittedName>
        <fullName evidence="2">Alpha/beta-hydrolase</fullName>
    </submittedName>
</protein>
<dbReference type="OrthoDB" id="408373at2759"/>
<dbReference type="AlphaFoldDB" id="A0A2J6RNC2"/>
<accession>A0A2J6RNC2</accession>
<dbReference type="STRING" id="1149755.A0A2J6RNC2"/>
<dbReference type="PROSITE" id="PS50904">
    <property type="entry name" value="PRELI_MSF1"/>
    <property type="match status" value="1"/>
</dbReference>
<dbReference type="PANTHER" id="PTHR37017">
    <property type="entry name" value="AB HYDROLASE-1 DOMAIN-CONTAINING PROTEIN-RELATED"/>
    <property type="match status" value="1"/>
</dbReference>
<organism evidence="2 3">
    <name type="scientific">Hyaloscypha variabilis (strain UAMH 11265 / GT02V1 / F)</name>
    <name type="common">Meliniomyces variabilis</name>
    <dbReference type="NCBI Taxonomy" id="1149755"/>
    <lineage>
        <taxon>Eukaryota</taxon>
        <taxon>Fungi</taxon>
        <taxon>Dikarya</taxon>
        <taxon>Ascomycota</taxon>
        <taxon>Pezizomycotina</taxon>
        <taxon>Leotiomycetes</taxon>
        <taxon>Helotiales</taxon>
        <taxon>Hyaloscyphaceae</taxon>
        <taxon>Hyaloscypha</taxon>
        <taxon>Hyaloscypha variabilis</taxon>
    </lineage>
</organism>
<dbReference type="Pfam" id="PF12697">
    <property type="entry name" value="Abhydrolase_6"/>
    <property type="match status" value="1"/>
</dbReference>
<gene>
    <name evidence="2" type="ORF">L207DRAFT_489994</name>
</gene>
<evidence type="ECO:0000313" key="2">
    <source>
        <dbReference type="EMBL" id="PMD40016.1"/>
    </source>
</evidence>
<feature type="domain" description="PRELI/MSF1" evidence="1">
    <location>
        <begin position="164"/>
        <end position="258"/>
    </location>
</feature>
<dbReference type="PANTHER" id="PTHR37017:SF11">
    <property type="entry name" value="ESTERASE_LIPASE_THIOESTERASE DOMAIN-CONTAINING PROTEIN"/>
    <property type="match status" value="1"/>
</dbReference>
<dbReference type="InterPro" id="IPR000073">
    <property type="entry name" value="AB_hydrolase_1"/>
</dbReference>
<dbReference type="InterPro" id="IPR029058">
    <property type="entry name" value="AB_hydrolase_fold"/>
</dbReference>
<name>A0A2J6RNC2_HYAVF</name>
<proteinExistence type="predicted"/>